<accession>A0A0C2EL05</accession>
<feature type="region of interest" description="Disordered" evidence="1">
    <location>
        <begin position="1"/>
        <end position="23"/>
    </location>
</feature>
<reference evidence="2 3" key="1">
    <citation type="journal article" date="2014" name="BMC Genomics">
        <title>Comparative genomics of the major fungal agents of human and animal Sporotrichosis: Sporothrix schenckii and Sporothrix brasiliensis.</title>
        <authorList>
            <person name="Teixeira M.M."/>
            <person name="de Almeida L.G."/>
            <person name="Kubitschek-Barreira P."/>
            <person name="Alves F.L."/>
            <person name="Kioshima E.S."/>
            <person name="Abadio A.K."/>
            <person name="Fernandes L."/>
            <person name="Derengowski L.S."/>
            <person name="Ferreira K.S."/>
            <person name="Souza R.C."/>
            <person name="Ruiz J.C."/>
            <person name="de Andrade N.C."/>
            <person name="Paes H.C."/>
            <person name="Nicola A.M."/>
            <person name="Albuquerque P."/>
            <person name="Gerber A.L."/>
            <person name="Martins V.P."/>
            <person name="Peconick L.D."/>
            <person name="Neto A.V."/>
            <person name="Chaucanez C.B."/>
            <person name="Silva P.A."/>
            <person name="Cunha O.L."/>
            <person name="de Oliveira F.F."/>
            <person name="dos Santos T.C."/>
            <person name="Barros A.L."/>
            <person name="Soares M.A."/>
            <person name="de Oliveira L.M."/>
            <person name="Marini M.M."/>
            <person name="Villalobos-Duno H."/>
            <person name="Cunha M.M."/>
            <person name="de Hoog S."/>
            <person name="da Silveira J.F."/>
            <person name="Henrissat B."/>
            <person name="Nino-Vega G.A."/>
            <person name="Cisalpino P.S."/>
            <person name="Mora-Montes H.M."/>
            <person name="Almeida S.R."/>
            <person name="Stajich J.E."/>
            <person name="Lopes-Bezerra L.M."/>
            <person name="Vasconcelos A.T."/>
            <person name="Felipe M.S."/>
        </authorList>
    </citation>
    <scope>NUCLEOTIDE SEQUENCE [LARGE SCALE GENOMIC DNA]</scope>
    <source>
        <strain evidence="2 3">5110</strain>
    </source>
</reference>
<organism evidence="2 3">
    <name type="scientific">Sporothrix brasiliensis 5110</name>
    <dbReference type="NCBI Taxonomy" id="1398154"/>
    <lineage>
        <taxon>Eukaryota</taxon>
        <taxon>Fungi</taxon>
        <taxon>Dikarya</taxon>
        <taxon>Ascomycota</taxon>
        <taxon>Pezizomycotina</taxon>
        <taxon>Sordariomycetes</taxon>
        <taxon>Sordariomycetidae</taxon>
        <taxon>Ophiostomatales</taxon>
        <taxon>Ophiostomataceae</taxon>
        <taxon>Sporothrix</taxon>
    </lineage>
</organism>
<dbReference type="EMBL" id="AWTV01000011">
    <property type="protein sequence ID" value="KIH86754.1"/>
    <property type="molecule type" value="Genomic_DNA"/>
</dbReference>
<dbReference type="AlphaFoldDB" id="A0A0C2EL05"/>
<dbReference type="OrthoDB" id="10279234at2759"/>
<dbReference type="RefSeq" id="XP_040614764.1">
    <property type="nucleotide sequence ID" value="XM_040767008.1"/>
</dbReference>
<name>A0A0C2EL05_9PEZI</name>
<proteinExistence type="predicted"/>
<dbReference type="HOGENOM" id="CLU_2741704_0_0_1"/>
<dbReference type="Proteomes" id="UP000031575">
    <property type="component" value="Unassembled WGS sequence"/>
</dbReference>
<feature type="region of interest" description="Disordered" evidence="1">
    <location>
        <begin position="41"/>
        <end position="71"/>
    </location>
</feature>
<sequence>MTTGAGPRDALSQPPFRNGNMPMATLEEDPIYASCNVITQTANSASTPPGNALKTPEADRPALAQRAGHSA</sequence>
<dbReference type="GeneID" id="63681929"/>
<evidence type="ECO:0000313" key="2">
    <source>
        <dbReference type="EMBL" id="KIH86754.1"/>
    </source>
</evidence>
<comment type="caution">
    <text evidence="2">The sequence shown here is derived from an EMBL/GenBank/DDBJ whole genome shotgun (WGS) entry which is preliminary data.</text>
</comment>
<protein>
    <submittedName>
        <fullName evidence="2">Uncharacterized protein</fullName>
    </submittedName>
</protein>
<dbReference type="VEuPathDB" id="FungiDB:SPBR_08771"/>
<keyword evidence="3" id="KW-1185">Reference proteome</keyword>
<evidence type="ECO:0000256" key="1">
    <source>
        <dbReference type="SAM" id="MobiDB-lite"/>
    </source>
</evidence>
<gene>
    <name evidence="2" type="ORF">SPBR_08771</name>
</gene>
<evidence type="ECO:0000313" key="3">
    <source>
        <dbReference type="Proteomes" id="UP000031575"/>
    </source>
</evidence>